<evidence type="ECO:0000313" key="14">
    <source>
        <dbReference type="EMBL" id="GGB66627.1"/>
    </source>
</evidence>
<name>A0ABQ1JEM5_9PROT</name>
<evidence type="ECO:0000256" key="10">
    <source>
        <dbReference type="ARBA" id="ARBA00029605"/>
    </source>
</evidence>
<dbReference type="InterPro" id="IPR000073">
    <property type="entry name" value="AB_hydrolase_1"/>
</dbReference>
<dbReference type="Pfam" id="PF00561">
    <property type="entry name" value="Abhydrolase_1"/>
    <property type="match status" value="1"/>
</dbReference>
<organism evidence="14 15">
    <name type="scientific">Henriciella pelagia</name>
    <dbReference type="NCBI Taxonomy" id="1977912"/>
    <lineage>
        <taxon>Bacteria</taxon>
        <taxon>Pseudomonadati</taxon>
        <taxon>Pseudomonadota</taxon>
        <taxon>Alphaproteobacteria</taxon>
        <taxon>Hyphomonadales</taxon>
        <taxon>Hyphomonadaceae</taxon>
        <taxon>Henriciella</taxon>
    </lineage>
</organism>
<evidence type="ECO:0000256" key="6">
    <source>
        <dbReference type="ARBA" id="ARBA00022438"/>
    </source>
</evidence>
<dbReference type="PRINTS" id="PR00793">
    <property type="entry name" value="PROAMNOPTASE"/>
</dbReference>
<dbReference type="InterPro" id="IPR029058">
    <property type="entry name" value="AB_hydrolase_fold"/>
</dbReference>
<dbReference type="RefSeq" id="WP_084394620.1">
    <property type="nucleotide sequence ID" value="NZ_BMKF01000001.1"/>
</dbReference>
<evidence type="ECO:0000256" key="4">
    <source>
        <dbReference type="ARBA" id="ARBA00012568"/>
    </source>
</evidence>
<comment type="caution">
    <text evidence="14">The sequence shown here is derived from an EMBL/GenBank/DDBJ whole genome shotgun (WGS) entry which is preliminary data.</text>
</comment>
<keyword evidence="15" id="KW-1185">Reference proteome</keyword>
<comment type="catalytic activity">
    <reaction evidence="1 11 12">
        <text>Release of N-terminal proline from a peptide.</text>
        <dbReference type="EC" id="3.4.11.5"/>
    </reaction>
</comment>
<evidence type="ECO:0000256" key="12">
    <source>
        <dbReference type="RuleBase" id="RU003421"/>
    </source>
</evidence>
<dbReference type="PIRSF" id="PIRSF006431">
    <property type="entry name" value="Pept_S33"/>
    <property type="match status" value="1"/>
</dbReference>
<sequence>MLKLYPPIEARKTGRLKVTDLHEIYWEESGNPDGLPIIALHGGPGGGSNPEMRRFFDPEIYRIILFDQRGCGRSTPHSELRENDTWALVSDMEAIREHLGIDKWVVFGGSWGSTLSLSYAVTHTERVLGLILRGIFLITDAEIQWFYQDGASRLFPDAYDRYVAPIPEAERGDLLHAFHKRLISDNRQERLAAAKAWACWEGETISIQGPSSRPAKFEEDAFADAFARIECHYFVNKGFFEDDGWLLKQAAEKLKGVPGIIVHGRYDVVTPLSTAWALTKVWPDAELHIVSDAGHSSLDSGIIDQLIRATRSFAKKFG</sequence>
<keyword evidence="7 11" id="KW-0963">Cytoplasm</keyword>
<evidence type="ECO:0000313" key="15">
    <source>
        <dbReference type="Proteomes" id="UP000628854"/>
    </source>
</evidence>
<dbReference type="SUPFAM" id="SSF53474">
    <property type="entry name" value="alpha/beta-Hydrolases"/>
    <property type="match status" value="1"/>
</dbReference>
<evidence type="ECO:0000256" key="1">
    <source>
        <dbReference type="ARBA" id="ARBA00001585"/>
    </source>
</evidence>
<comment type="similarity">
    <text evidence="3 11 12">Belongs to the peptidase S33 family.</text>
</comment>
<keyword evidence="6 11" id="KW-0031">Aminopeptidase</keyword>
<dbReference type="Gene3D" id="3.40.50.1820">
    <property type="entry name" value="alpha/beta hydrolase"/>
    <property type="match status" value="1"/>
</dbReference>
<dbReference type="EMBL" id="BMKF01000001">
    <property type="protein sequence ID" value="GGB66627.1"/>
    <property type="molecule type" value="Genomic_DNA"/>
</dbReference>
<dbReference type="Proteomes" id="UP000628854">
    <property type="component" value="Unassembled WGS sequence"/>
</dbReference>
<dbReference type="InterPro" id="IPR002410">
    <property type="entry name" value="Peptidase_S33"/>
</dbReference>
<feature type="domain" description="AB hydrolase-1" evidence="13">
    <location>
        <begin position="36"/>
        <end position="299"/>
    </location>
</feature>
<dbReference type="InterPro" id="IPR005944">
    <property type="entry name" value="Pro_iminopeptidase"/>
</dbReference>
<evidence type="ECO:0000256" key="2">
    <source>
        <dbReference type="ARBA" id="ARBA00004496"/>
    </source>
</evidence>
<dbReference type="PANTHER" id="PTHR43722:SF1">
    <property type="entry name" value="PROLINE IMINOPEPTIDASE"/>
    <property type="match status" value="1"/>
</dbReference>
<evidence type="ECO:0000259" key="13">
    <source>
        <dbReference type="Pfam" id="PF00561"/>
    </source>
</evidence>
<reference evidence="15" key="1">
    <citation type="journal article" date="2019" name="Int. J. Syst. Evol. Microbiol.">
        <title>The Global Catalogue of Microorganisms (GCM) 10K type strain sequencing project: providing services to taxonomists for standard genome sequencing and annotation.</title>
        <authorList>
            <consortium name="The Broad Institute Genomics Platform"/>
            <consortium name="The Broad Institute Genome Sequencing Center for Infectious Disease"/>
            <person name="Wu L."/>
            <person name="Ma J."/>
        </authorList>
    </citation>
    <scope>NUCLEOTIDE SEQUENCE [LARGE SCALE GENOMIC DNA]</scope>
    <source>
        <strain evidence="15">CGMCC 1.15928</strain>
    </source>
</reference>
<protein>
    <recommendedName>
        <fullName evidence="5 11">Proline iminopeptidase</fullName>
        <shortName evidence="11">PIP</shortName>
        <ecNumber evidence="4 11">3.4.11.5</ecNumber>
    </recommendedName>
    <alternativeName>
        <fullName evidence="10 11">Prolyl aminopeptidase</fullName>
    </alternativeName>
</protein>
<keyword evidence="8 11" id="KW-0645">Protease</keyword>
<evidence type="ECO:0000256" key="5">
    <source>
        <dbReference type="ARBA" id="ARBA00021843"/>
    </source>
</evidence>
<accession>A0ABQ1JEM5</accession>
<keyword evidence="9 11" id="KW-0378">Hydrolase</keyword>
<proteinExistence type="inferred from homology"/>
<gene>
    <name evidence="14" type="ORF">GCM10011503_14240</name>
</gene>
<dbReference type="PANTHER" id="PTHR43722">
    <property type="entry name" value="PROLINE IMINOPEPTIDASE"/>
    <property type="match status" value="1"/>
</dbReference>
<evidence type="ECO:0000256" key="7">
    <source>
        <dbReference type="ARBA" id="ARBA00022490"/>
    </source>
</evidence>
<evidence type="ECO:0000256" key="8">
    <source>
        <dbReference type="ARBA" id="ARBA00022670"/>
    </source>
</evidence>
<dbReference type="EC" id="3.4.11.5" evidence="4 11"/>
<comment type="subcellular location">
    <subcellularLocation>
        <location evidence="2 11">Cytoplasm</location>
    </subcellularLocation>
</comment>
<evidence type="ECO:0000256" key="11">
    <source>
        <dbReference type="PIRNR" id="PIRNR006431"/>
    </source>
</evidence>
<evidence type="ECO:0000256" key="3">
    <source>
        <dbReference type="ARBA" id="ARBA00010088"/>
    </source>
</evidence>
<evidence type="ECO:0000256" key="9">
    <source>
        <dbReference type="ARBA" id="ARBA00022801"/>
    </source>
</evidence>
<dbReference type="NCBIfam" id="TIGR01249">
    <property type="entry name" value="pro_imino_pep_1"/>
    <property type="match status" value="1"/>
</dbReference>